<protein>
    <submittedName>
        <fullName evidence="1">Uncharacterized protein</fullName>
    </submittedName>
</protein>
<accession>A0A347WAE8</accession>
<evidence type="ECO:0000313" key="1">
    <source>
        <dbReference type="EMBL" id="AXY21841.1"/>
    </source>
</evidence>
<sequence length="42" mass="4578">MTCGANKREGTEKASFMAVTSEKNYGNNDQNFLSSAFRASTL</sequence>
<name>A0A347WAE8_9PROT</name>
<organism evidence="1 2">
    <name type="scientific">Komagataeibacter saccharivorans</name>
    <dbReference type="NCBI Taxonomy" id="265959"/>
    <lineage>
        <taxon>Bacteria</taxon>
        <taxon>Pseudomonadati</taxon>
        <taxon>Pseudomonadota</taxon>
        <taxon>Alphaproteobacteria</taxon>
        <taxon>Acetobacterales</taxon>
        <taxon>Acetobacteraceae</taxon>
        <taxon>Komagataeibacter</taxon>
    </lineage>
</organism>
<dbReference type="Proteomes" id="UP000264120">
    <property type="component" value="Chromosome"/>
</dbReference>
<dbReference type="EMBL" id="CP023036">
    <property type="protein sequence ID" value="AXY21841.1"/>
    <property type="molecule type" value="Genomic_DNA"/>
</dbReference>
<keyword evidence="2" id="KW-1185">Reference proteome</keyword>
<dbReference type="KEGG" id="ksc:CD178_01044"/>
<dbReference type="AlphaFoldDB" id="A0A347WAE8"/>
<gene>
    <name evidence="1" type="ORF">CD178_01044</name>
</gene>
<evidence type="ECO:0000313" key="2">
    <source>
        <dbReference type="Proteomes" id="UP000264120"/>
    </source>
</evidence>
<proteinExistence type="predicted"/>
<reference evidence="1 2" key="1">
    <citation type="submission" date="2017-08" db="EMBL/GenBank/DDBJ databases">
        <title>Complete genome sequence of Gluconacetobacter saccharivorans CV1 isolated from Fermented Vinegar.</title>
        <authorList>
            <person name="Kim S.-Y."/>
        </authorList>
    </citation>
    <scope>NUCLEOTIDE SEQUENCE [LARGE SCALE GENOMIC DNA]</scope>
    <source>
        <strain evidence="1 2">CV1</strain>
    </source>
</reference>